<dbReference type="PRINTS" id="PR00418">
    <property type="entry name" value="TPI2FAMILY"/>
</dbReference>
<dbReference type="SMART" id="SM00387">
    <property type="entry name" value="HATPase_c"/>
    <property type="match status" value="1"/>
</dbReference>
<dbReference type="InterPro" id="IPR006171">
    <property type="entry name" value="TOPRIM_dom"/>
</dbReference>
<keyword evidence="14" id="KW-1185">Reference proteome</keyword>
<dbReference type="EMBL" id="CASHTH010000343">
    <property type="protein sequence ID" value="CAI7998096.1"/>
    <property type="molecule type" value="Genomic_DNA"/>
</dbReference>
<dbReference type="InterPro" id="IPR000565">
    <property type="entry name" value="Topo_IIA_B"/>
</dbReference>
<dbReference type="InterPro" id="IPR020568">
    <property type="entry name" value="Ribosomal_Su5_D2-typ_SF"/>
</dbReference>
<keyword evidence="6 11" id="KW-0067">ATP-binding</keyword>
<comment type="function">
    <text evidence="11">Control of topological states of DNA by transient breakage and subsequent rejoining of DNA strands. Topoisomerase II makes double-strand breaks.</text>
</comment>
<dbReference type="AlphaFoldDB" id="A0AA35R0H2"/>
<dbReference type="Pfam" id="PF00204">
    <property type="entry name" value="DNA_gyraseB"/>
    <property type="match status" value="1"/>
</dbReference>
<dbReference type="Gene3D" id="3.30.230.10">
    <property type="match status" value="1"/>
</dbReference>
<dbReference type="CDD" id="cd00822">
    <property type="entry name" value="TopoII_Trans_DNA_gyrase"/>
    <property type="match status" value="1"/>
</dbReference>
<evidence type="ECO:0000256" key="10">
    <source>
        <dbReference type="ARBA" id="ARBA00023235"/>
    </source>
</evidence>
<dbReference type="InterPro" id="IPR014721">
    <property type="entry name" value="Ribsml_uS5_D2-typ_fold_subgr"/>
</dbReference>
<dbReference type="NCBIfam" id="NF011501">
    <property type="entry name" value="PRK14939.1"/>
    <property type="match status" value="1"/>
</dbReference>
<dbReference type="InterPro" id="IPR013760">
    <property type="entry name" value="Topo_IIA-like_dom_sf"/>
</dbReference>
<keyword evidence="10 11" id="KW-0413">Isomerase</keyword>
<keyword evidence="7" id="KW-0460">Magnesium</keyword>
<dbReference type="InterPro" id="IPR002288">
    <property type="entry name" value="DNA_gyrase_B_C"/>
</dbReference>
<proteinExistence type="inferred from homology"/>
<dbReference type="InterPro" id="IPR013759">
    <property type="entry name" value="Topo_IIA_B_C"/>
</dbReference>
<comment type="catalytic activity">
    <reaction evidence="1 11">
        <text>ATP-dependent breakage, passage and rejoining of double-stranded DNA.</text>
        <dbReference type="EC" id="5.6.2.2"/>
    </reaction>
</comment>
<dbReference type="NCBIfam" id="NF004189">
    <property type="entry name" value="PRK05644.1"/>
    <property type="match status" value="1"/>
</dbReference>
<evidence type="ECO:0000256" key="11">
    <source>
        <dbReference type="RuleBase" id="RU362094"/>
    </source>
</evidence>
<evidence type="ECO:0000313" key="13">
    <source>
        <dbReference type="EMBL" id="CAI7998096.1"/>
    </source>
</evidence>
<evidence type="ECO:0000256" key="5">
    <source>
        <dbReference type="ARBA" id="ARBA00022741"/>
    </source>
</evidence>
<evidence type="ECO:0000256" key="6">
    <source>
        <dbReference type="ARBA" id="ARBA00022840"/>
    </source>
</evidence>
<evidence type="ECO:0000256" key="2">
    <source>
        <dbReference type="ARBA" id="ARBA00001946"/>
    </source>
</evidence>
<dbReference type="Proteomes" id="UP001174909">
    <property type="component" value="Unassembled WGS sequence"/>
</dbReference>
<dbReference type="InterPro" id="IPR001241">
    <property type="entry name" value="Topo_IIA"/>
</dbReference>
<dbReference type="SUPFAM" id="SSF56719">
    <property type="entry name" value="Type II DNA topoisomerase"/>
    <property type="match status" value="1"/>
</dbReference>
<comment type="similarity">
    <text evidence="11">Belongs to the type II topoisomerase family.</text>
</comment>
<dbReference type="InterPro" id="IPR013506">
    <property type="entry name" value="Topo_IIA_bsu_dom2"/>
</dbReference>
<comment type="caution">
    <text evidence="13">The sequence shown here is derived from an EMBL/GenBank/DDBJ whole genome shotgun (WGS) entry which is preliminary data.</text>
</comment>
<dbReference type="SMART" id="SM00433">
    <property type="entry name" value="TOP2c"/>
    <property type="match status" value="1"/>
</dbReference>
<evidence type="ECO:0000256" key="3">
    <source>
        <dbReference type="ARBA" id="ARBA00010708"/>
    </source>
</evidence>
<dbReference type="Gene3D" id="3.40.50.670">
    <property type="match status" value="1"/>
</dbReference>
<comment type="subunit">
    <text evidence="11">Homodimer.</text>
</comment>
<comment type="cofactor">
    <cofactor evidence="2">
        <name>Mg(2+)</name>
        <dbReference type="ChEBI" id="CHEBI:18420"/>
    </cofactor>
</comment>
<evidence type="ECO:0000259" key="12">
    <source>
        <dbReference type="PROSITE" id="PS50880"/>
    </source>
</evidence>
<dbReference type="FunFam" id="3.40.50.670:FF:000002">
    <property type="entry name" value="DNA gyrase subunit B"/>
    <property type="match status" value="1"/>
</dbReference>
<keyword evidence="4" id="KW-0479">Metal-binding</keyword>
<dbReference type="PANTHER" id="PTHR45866:SF1">
    <property type="entry name" value="DNA GYRASE SUBUNIT B, MITOCHONDRIAL"/>
    <property type="match status" value="1"/>
</dbReference>
<dbReference type="SUPFAM" id="SSF55874">
    <property type="entry name" value="ATPase domain of HSP90 chaperone/DNA topoisomerase II/histidine kinase"/>
    <property type="match status" value="1"/>
</dbReference>
<dbReference type="PROSITE" id="PS50880">
    <property type="entry name" value="TOPRIM"/>
    <property type="match status" value="1"/>
</dbReference>
<gene>
    <name evidence="13" type="ORF">GBAR_LOCUS2323</name>
</gene>
<evidence type="ECO:0000256" key="9">
    <source>
        <dbReference type="ARBA" id="ARBA00023125"/>
    </source>
</evidence>
<keyword evidence="8 11" id="KW-0799">Topoisomerase</keyword>
<evidence type="ECO:0000313" key="14">
    <source>
        <dbReference type="Proteomes" id="UP001174909"/>
    </source>
</evidence>
<dbReference type="GO" id="GO:0005524">
    <property type="term" value="F:ATP binding"/>
    <property type="evidence" value="ECO:0007669"/>
    <property type="project" value="UniProtKB-UniRule"/>
</dbReference>
<dbReference type="InterPro" id="IPR036890">
    <property type="entry name" value="HATPase_C_sf"/>
</dbReference>
<keyword evidence="9 11" id="KW-0238">DNA-binding</keyword>
<dbReference type="Pfam" id="PF01751">
    <property type="entry name" value="Toprim"/>
    <property type="match status" value="1"/>
</dbReference>
<dbReference type="InterPro" id="IPR003594">
    <property type="entry name" value="HATPase_dom"/>
</dbReference>
<dbReference type="Pfam" id="PF02518">
    <property type="entry name" value="HATPase_c"/>
    <property type="match status" value="1"/>
</dbReference>
<keyword evidence="5 11" id="KW-0547">Nucleotide-binding</keyword>
<reference evidence="13" key="1">
    <citation type="submission" date="2023-03" db="EMBL/GenBank/DDBJ databases">
        <authorList>
            <person name="Steffen K."/>
            <person name="Cardenas P."/>
        </authorList>
    </citation>
    <scope>NUCLEOTIDE SEQUENCE</scope>
</reference>
<dbReference type="GO" id="GO:0046872">
    <property type="term" value="F:metal ion binding"/>
    <property type="evidence" value="ECO:0007669"/>
    <property type="project" value="UniProtKB-KW"/>
</dbReference>
<dbReference type="EC" id="5.6.2.2" evidence="11"/>
<dbReference type="PANTHER" id="PTHR45866">
    <property type="entry name" value="DNA GYRASE/TOPOISOMERASE SUBUNIT B"/>
    <property type="match status" value="1"/>
</dbReference>
<name>A0AA35R0H2_GEOBA</name>
<comment type="similarity">
    <text evidence="3">Belongs to the type II topoisomerase GyrB family.</text>
</comment>
<protein>
    <recommendedName>
        <fullName evidence="11">DNA topoisomerase 2</fullName>
        <ecNumber evidence="11">5.6.2.2</ecNumber>
    </recommendedName>
</protein>
<feature type="domain" description="Toprim" evidence="12">
    <location>
        <begin position="438"/>
        <end position="554"/>
    </location>
</feature>
<dbReference type="PRINTS" id="PR01159">
    <property type="entry name" value="DNAGYRASEB"/>
</dbReference>
<dbReference type="GO" id="GO:0003918">
    <property type="term" value="F:DNA topoisomerase type II (double strand cut, ATP-hydrolyzing) activity"/>
    <property type="evidence" value="ECO:0007669"/>
    <property type="project" value="UniProtKB-UniRule"/>
</dbReference>
<dbReference type="GO" id="GO:0003677">
    <property type="term" value="F:DNA binding"/>
    <property type="evidence" value="ECO:0007669"/>
    <property type="project" value="UniProtKB-UniRule"/>
</dbReference>
<dbReference type="GO" id="GO:0006265">
    <property type="term" value="P:DNA topological change"/>
    <property type="evidence" value="ECO:0007669"/>
    <property type="project" value="UniProtKB-UniRule"/>
</dbReference>
<dbReference type="SUPFAM" id="SSF54211">
    <property type="entry name" value="Ribosomal protein S5 domain 2-like"/>
    <property type="match status" value="1"/>
</dbReference>
<organism evidence="13 14">
    <name type="scientific">Geodia barretti</name>
    <name type="common">Barrett's horny sponge</name>
    <dbReference type="NCBI Taxonomy" id="519541"/>
    <lineage>
        <taxon>Eukaryota</taxon>
        <taxon>Metazoa</taxon>
        <taxon>Porifera</taxon>
        <taxon>Demospongiae</taxon>
        <taxon>Heteroscleromorpha</taxon>
        <taxon>Tetractinellida</taxon>
        <taxon>Astrophorina</taxon>
        <taxon>Geodiidae</taxon>
        <taxon>Geodia</taxon>
    </lineage>
</organism>
<dbReference type="Gene3D" id="3.30.565.10">
    <property type="entry name" value="Histidine kinase-like ATPase, C-terminal domain"/>
    <property type="match status" value="1"/>
</dbReference>
<accession>A0AA35R0H2</accession>
<evidence type="ECO:0000256" key="7">
    <source>
        <dbReference type="ARBA" id="ARBA00022842"/>
    </source>
</evidence>
<dbReference type="FunFam" id="3.30.565.10:FF:000002">
    <property type="entry name" value="DNA gyrase subunit B"/>
    <property type="match status" value="1"/>
</dbReference>
<dbReference type="Pfam" id="PF00986">
    <property type="entry name" value="DNA_gyraseB_C"/>
    <property type="match status" value="1"/>
</dbReference>
<dbReference type="CDD" id="cd16928">
    <property type="entry name" value="HATPase_GyrB-like"/>
    <property type="match status" value="1"/>
</dbReference>
<evidence type="ECO:0000256" key="1">
    <source>
        <dbReference type="ARBA" id="ARBA00000185"/>
    </source>
</evidence>
<evidence type="ECO:0000256" key="4">
    <source>
        <dbReference type="ARBA" id="ARBA00022723"/>
    </source>
</evidence>
<evidence type="ECO:0000256" key="8">
    <source>
        <dbReference type="ARBA" id="ARBA00023029"/>
    </source>
</evidence>
<sequence>MTQQVVLPAADNSSEYTSDNIQVLKGLEAVRVRPGMYIGSTGVDGLHHLIKELLDNAVDEALAGHCDRIDVRIASDGAVSVSDNGRGIPVDLHADTGVSGLETVMTTLHAGGKFDGTAYKVSGGLHGVGASVVNALASHLRAEVCRGGLRYTQDYEKGIPTSSLQQHQRVRKQGTMVTYYADSEIFPEITYDFGRLVAQLRQTAYLNKGLEICLISEFHEAERNGDIERSFFFDTGVASMVRNINRKRNVVMPDPFYYQRIADDADVEVAFQYHHTDGHDNLAADERTFANCILTPEGGTHLAGFRSALTRVLNDYARKQNFLKDAKDSFSGEDTRGGLVAVISVKLGDPQFEGQTKNKLSNPEVRSRVETATSEGLTRFLEENPTAAKGVIDKVQTNHAAREAARRARDLVLRKNALDGTSLPGKLADCAERDPAKSELYIVEGESAGGSAKMGRDRQFQAILPLKGKILNVERFLDKVERILGHEEIRAMISAVGTGEGEGFDISKLRYHHIIIMTDADVDGSHIRTLILTYFYRRMRELILGGYLYIAQPPLYRVQRGRNIAYAYSEDEKDTLMKRMSTARSEPSIQRYKGLGEMNADQLWDTTMDPAARKMLKVTISDIDDMDSISDTDGVFSMLMGEQVGPRKSFIQSHATEVQNLDV</sequence>